<dbReference type="InterPro" id="IPR039498">
    <property type="entry name" value="NTP_transf_5"/>
</dbReference>
<protein>
    <submittedName>
        <fullName evidence="1">Uncharacterized protein</fullName>
    </submittedName>
</protein>
<evidence type="ECO:0000313" key="1">
    <source>
        <dbReference type="EMBL" id="GAG77142.1"/>
    </source>
</evidence>
<organism evidence="1">
    <name type="scientific">marine sediment metagenome</name>
    <dbReference type="NCBI Taxonomy" id="412755"/>
    <lineage>
        <taxon>unclassified sequences</taxon>
        <taxon>metagenomes</taxon>
        <taxon>ecological metagenomes</taxon>
    </lineage>
</organism>
<accession>X1B766</accession>
<gene>
    <name evidence="1" type="ORF">S01H4_31015</name>
</gene>
<reference evidence="1" key="1">
    <citation type="journal article" date="2014" name="Front. Microbiol.">
        <title>High frequency of phylogenetically diverse reductive dehalogenase-homologous genes in deep subseafloor sedimentary metagenomes.</title>
        <authorList>
            <person name="Kawai M."/>
            <person name="Futagami T."/>
            <person name="Toyoda A."/>
            <person name="Takaki Y."/>
            <person name="Nishi S."/>
            <person name="Hori S."/>
            <person name="Arai W."/>
            <person name="Tsubouchi T."/>
            <person name="Morono Y."/>
            <person name="Uchiyama I."/>
            <person name="Ito T."/>
            <person name="Fujiyama A."/>
            <person name="Inagaki F."/>
            <person name="Takami H."/>
        </authorList>
    </citation>
    <scope>NUCLEOTIDE SEQUENCE</scope>
    <source>
        <strain evidence="1">Expedition CK06-06</strain>
    </source>
</reference>
<comment type="caution">
    <text evidence="1">The sequence shown here is derived from an EMBL/GenBank/DDBJ whole genome shotgun (WGS) entry which is preliminary data.</text>
</comment>
<feature type="non-terminal residue" evidence="1">
    <location>
        <position position="56"/>
    </location>
</feature>
<dbReference type="EMBL" id="BART01016066">
    <property type="protein sequence ID" value="GAG77142.1"/>
    <property type="molecule type" value="Genomic_DNA"/>
</dbReference>
<name>X1B766_9ZZZZ</name>
<proteinExistence type="predicted"/>
<dbReference type="Pfam" id="PF14907">
    <property type="entry name" value="NTP_transf_5"/>
    <property type="match status" value="1"/>
</dbReference>
<sequence length="56" mass="6254">MLRKHDLLALLQALEQAGLSVVLLKGGALAYTHYPEPHLRARVDTDIFIDSADIRQ</sequence>
<dbReference type="AlphaFoldDB" id="X1B766"/>